<gene>
    <name evidence="1" type="ORF">DUNSADRAFT_13010</name>
</gene>
<reference evidence="1" key="1">
    <citation type="submission" date="2017-08" db="EMBL/GenBank/DDBJ databases">
        <authorList>
            <person name="Polle J.E."/>
            <person name="Barry K."/>
            <person name="Cushman J."/>
            <person name="Schmutz J."/>
            <person name="Tran D."/>
            <person name="Hathwaick L.T."/>
            <person name="Yim W.C."/>
            <person name="Jenkins J."/>
            <person name="Mckie-Krisberg Z.M."/>
            <person name="Prochnik S."/>
            <person name="Lindquist E."/>
            <person name="Dockter R.B."/>
            <person name="Adam C."/>
            <person name="Molina H."/>
            <person name="Bunkerborg J."/>
            <person name="Jin E."/>
            <person name="Buchheim M."/>
            <person name="Magnuson J."/>
        </authorList>
    </citation>
    <scope>NUCLEOTIDE SEQUENCE</scope>
    <source>
        <strain evidence="1">CCAP 19/18</strain>
    </source>
</reference>
<keyword evidence="2" id="KW-1185">Reference proteome</keyword>
<comment type="caution">
    <text evidence="1">The sequence shown here is derived from an EMBL/GenBank/DDBJ whole genome shotgun (WGS) entry which is preliminary data.</text>
</comment>
<dbReference type="Proteomes" id="UP000815325">
    <property type="component" value="Unassembled WGS sequence"/>
</dbReference>
<evidence type="ECO:0000313" key="2">
    <source>
        <dbReference type="Proteomes" id="UP000815325"/>
    </source>
</evidence>
<evidence type="ECO:0000313" key="1">
    <source>
        <dbReference type="EMBL" id="KAF5831506.1"/>
    </source>
</evidence>
<proteinExistence type="predicted"/>
<dbReference type="EMBL" id="MU069942">
    <property type="protein sequence ID" value="KAF5831506.1"/>
    <property type="molecule type" value="Genomic_DNA"/>
</dbReference>
<sequence length="74" mass="8604">MQHYVMTHPARVSTAEITETTPLELRWMHQDWTALFKSQMFMWLNQYLTRGTLPSTIHWPGKVTSITDEAAADP</sequence>
<protein>
    <submittedName>
        <fullName evidence="1">Uncharacterized protein</fullName>
    </submittedName>
</protein>
<accession>A0ABQ7GA90</accession>
<organism evidence="1 2">
    <name type="scientific">Dunaliella salina</name>
    <name type="common">Green alga</name>
    <name type="synonym">Protococcus salinus</name>
    <dbReference type="NCBI Taxonomy" id="3046"/>
    <lineage>
        <taxon>Eukaryota</taxon>
        <taxon>Viridiplantae</taxon>
        <taxon>Chlorophyta</taxon>
        <taxon>core chlorophytes</taxon>
        <taxon>Chlorophyceae</taxon>
        <taxon>CS clade</taxon>
        <taxon>Chlamydomonadales</taxon>
        <taxon>Dunaliellaceae</taxon>
        <taxon>Dunaliella</taxon>
    </lineage>
</organism>
<name>A0ABQ7GA90_DUNSA</name>